<dbReference type="EMBL" id="CP000934">
    <property type="protein sequence ID" value="ACE84815.1"/>
    <property type="molecule type" value="Genomic_DNA"/>
</dbReference>
<dbReference type="SMR" id="B3PDA8"/>
<dbReference type="SUPFAM" id="SSF49785">
    <property type="entry name" value="Galactose-binding domain-like"/>
    <property type="match status" value="1"/>
</dbReference>
<dbReference type="HOGENOM" id="CLU_029617_0_0_6"/>
<comment type="catalytic activity">
    <reaction evidence="1 11">
        <text>Endohydrolysis of (1-&gt;4)-beta-D-xylosidic linkages in xylans.</text>
        <dbReference type="EC" id="3.2.1.8"/>
    </reaction>
</comment>
<feature type="compositionally biased region" description="Low complexity" evidence="12">
    <location>
        <begin position="29"/>
        <end position="64"/>
    </location>
</feature>
<sequence length="606" mass="64884">MKKIQQLLMLSLISSTLIACGGGGGGGSTPTTSSSPQSSSPASTPSSASSSSIISSSSLSSSLSSSSLSSSSLSSSSASSVSSSSVAASEGNVVIEVDMANGWRGNASGSTSHSGITYSADGVTFAALGDGVGAVFDIARPTTLEDAVIAMVVNVSAEFKASEANLQIFAQLKEDWSKGEWDCLAASSELTADTDLTLTCTIDEDDDKFNQTARDVQVGIQAKGTPAGTITIKSVTITLAQEAYSANVDHLRDLAPSDFPIGVAVSNTDSATYNLLTNSREQAVVKKHFNHLTAGNIMKMSYMQPTEGNFNFTNADAFVDWATENNMTVHGHALVWHSDYQVPNFMKNWAGSAEDFLAALDTHITTIVDHYEAKGNLVSWDVVNEAIDDNSPANFRTTDSAFYVKSGNSSVYIERAFQTARAADPAVILYYNDYNIEQNNAKTTKMVDMVKDFQARSIPIDGVGFQMHVCMNYPSIANISAAMKKVVDLGLLVKITELDVAVNQPHCDAYPANKINPLTEAAQLAQKKRYCDVVKAYLDTVPVNQRGGISVWGTTDANTWLDGLYREQFEDEKISWPLLFDNNYNDKPALRGFADALIGTQCTNTH</sequence>
<feature type="signal peptide" evidence="13">
    <location>
        <begin position="1"/>
        <end position="19"/>
    </location>
</feature>
<feature type="region of interest" description="Disordered" evidence="12">
    <location>
        <begin position="23"/>
        <end position="64"/>
    </location>
</feature>
<dbReference type="GO" id="GO:0045493">
    <property type="term" value="P:xylan catabolic process"/>
    <property type="evidence" value="ECO:0007669"/>
    <property type="project" value="UniProtKB-KW"/>
</dbReference>
<dbReference type="PROSITE" id="PS51760">
    <property type="entry name" value="GH10_2"/>
    <property type="match status" value="1"/>
</dbReference>
<feature type="domain" description="CBM15" evidence="14">
    <location>
        <begin position="91"/>
        <end position="242"/>
    </location>
</feature>
<keyword evidence="8 11" id="KW-0624">Polysaccharide degradation</keyword>
<keyword evidence="5 11" id="KW-0378">Hydrolase</keyword>
<gene>
    <name evidence="16" type="primary">xyn10C</name>
    <name evidence="16" type="ordered locus">CJA_3066</name>
</gene>
<feature type="binding site" evidence="9">
    <location>
        <position position="171"/>
    </location>
    <ligand>
        <name>a carbohydrate</name>
        <dbReference type="ChEBI" id="CHEBI:16646"/>
    </ligand>
</feature>
<evidence type="ECO:0000256" key="5">
    <source>
        <dbReference type="ARBA" id="ARBA00022801"/>
    </source>
</evidence>
<dbReference type="InterPro" id="IPR001000">
    <property type="entry name" value="GH10_dom"/>
</dbReference>
<evidence type="ECO:0000256" key="4">
    <source>
        <dbReference type="ARBA" id="ARBA00022729"/>
    </source>
</evidence>
<evidence type="ECO:0000313" key="16">
    <source>
        <dbReference type="EMBL" id="ACE84815.1"/>
    </source>
</evidence>
<feature type="disulfide bond" evidence="9">
    <location>
        <begin position="183"/>
        <end position="200"/>
    </location>
</feature>
<keyword evidence="17" id="KW-1185">Reference proteome</keyword>
<feature type="binding site" evidence="9">
    <location>
        <position position="106"/>
    </location>
    <ligand>
        <name>a carbohydrate</name>
        <dbReference type="ChEBI" id="CHEBI:16646"/>
    </ligand>
</feature>
<dbReference type="InterPro" id="IPR031158">
    <property type="entry name" value="GH10_AS"/>
</dbReference>
<evidence type="ECO:0000256" key="3">
    <source>
        <dbReference type="ARBA" id="ARBA00022651"/>
    </source>
</evidence>
<evidence type="ECO:0000256" key="12">
    <source>
        <dbReference type="SAM" id="MobiDB-lite"/>
    </source>
</evidence>
<dbReference type="PRINTS" id="PR00134">
    <property type="entry name" value="GLHYDRLASE10"/>
</dbReference>
<dbReference type="PROSITE" id="PS00591">
    <property type="entry name" value="GH10_1"/>
    <property type="match status" value="1"/>
</dbReference>
<proteinExistence type="inferred from homology"/>
<evidence type="ECO:0000256" key="10">
    <source>
        <dbReference type="PROSITE-ProRule" id="PRU10061"/>
    </source>
</evidence>
<dbReference type="PANTHER" id="PTHR31490">
    <property type="entry name" value="GLYCOSYL HYDROLASE"/>
    <property type="match status" value="1"/>
</dbReference>
<protein>
    <recommendedName>
        <fullName evidence="11">Beta-xylanase</fullName>
        <ecNumber evidence="11">3.2.1.8</ecNumber>
    </recommendedName>
</protein>
<dbReference type="InterPro" id="IPR044846">
    <property type="entry name" value="GH10"/>
</dbReference>
<evidence type="ECO:0000256" key="8">
    <source>
        <dbReference type="ARBA" id="ARBA00023326"/>
    </source>
</evidence>
<dbReference type="EC" id="3.2.1.8" evidence="11"/>
<dbReference type="SMART" id="SM00633">
    <property type="entry name" value="Glyco_10"/>
    <property type="match status" value="1"/>
</dbReference>
<dbReference type="InterPro" id="IPR005088">
    <property type="entry name" value="CBM15"/>
</dbReference>
<evidence type="ECO:0000256" key="2">
    <source>
        <dbReference type="ARBA" id="ARBA00007495"/>
    </source>
</evidence>
<evidence type="ECO:0000259" key="15">
    <source>
        <dbReference type="PROSITE" id="PS51760"/>
    </source>
</evidence>
<keyword evidence="7 11" id="KW-0326">Glycosidase</keyword>
<dbReference type="InterPro" id="IPR008979">
    <property type="entry name" value="Galactose-bd-like_sf"/>
</dbReference>
<dbReference type="Pfam" id="PF03426">
    <property type="entry name" value="CBM_15"/>
    <property type="match status" value="1"/>
</dbReference>
<dbReference type="Gene3D" id="3.20.20.80">
    <property type="entry name" value="Glycosidases"/>
    <property type="match status" value="1"/>
</dbReference>
<dbReference type="OrthoDB" id="9815836at2"/>
<dbReference type="Proteomes" id="UP000001036">
    <property type="component" value="Chromosome"/>
</dbReference>
<evidence type="ECO:0000256" key="9">
    <source>
        <dbReference type="PROSITE-ProRule" id="PRU01095"/>
    </source>
</evidence>
<accession>B3PDA8</accession>
<keyword evidence="3 16" id="KW-0858">Xylan degradation</keyword>
<dbReference type="Pfam" id="PF00331">
    <property type="entry name" value="Glyco_hydro_10"/>
    <property type="match status" value="1"/>
</dbReference>
<organism evidence="16 17">
    <name type="scientific">Cellvibrio japonicus (strain Ueda107)</name>
    <name type="common">Pseudomonas fluorescens subsp. cellulosa</name>
    <dbReference type="NCBI Taxonomy" id="498211"/>
    <lineage>
        <taxon>Bacteria</taxon>
        <taxon>Pseudomonadati</taxon>
        <taxon>Pseudomonadota</taxon>
        <taxon>Gammaproteobacteria</taxon>
        <taxon>Cellvibrionales</taxon>
        <taxon>Cellvibrionaceae</taxon>
        <taxon>Cellvibrio</taxon>
    </lineage>
</organism>
<feature type="domain" description="GH10" evidence="15">
    <location>
        <begin position="245"/>
        <end position="596"/>
    </location>
</feature>
<dbReference type="eggNOG" id="COG3693">
    <property type="taxonomic scope" value="Bacteria"/>
</dbReference>
<reference evidence="16 17" key="1">
    <citation type="journal article" date="2008" name="J. Bacteriol.">
        <title>Insights into plant cell wall degradation from the genome sequence of the soil bacterium Cellvibrio japonicus.</title>
        <authorList>
            <person name="Deboy R.T."/>
            <person name="Mongodin E.F."/>
            <person name="Fouts D.E."/>
            <person name="Tailford L.E."/>
            <person name="Khouri H."/>
            <person name="Emerson J.B."/>
            <person name="Mohamoud Y."/>
            <person name="Watkins K."/>
            <person name="Henrissat B."/>
            <person name="Gilbert H.J."/>
            <person name="Nelson K.E."/>
        </authorList>
    </citation>
    <scope>NUCLEOTIDE SEQUENCE [LARGE SCALE GENOMIC DNA]</scope>
    <source>
        <strain evidence="16 17">Ueda107</strain>
    </source>
</reference>
<keyword evidence="6 11" id="KW-0119">Carbohydrate metabolism</keyword>
<dbReference type="SUPFAM" id="SSF51445">
    <property type="entry name" value="(Trans)glycosidases"/>
    <property type="match status" value="1"/>
</dbReference>
<dbReference type="KEGG" id="cja:CJA_3066"/>
<dbReference type="STRING" id="498211.CJA_3066"/>
<dbReference type="CAZy" id="CBM15">
    <property type="family name" value="Carbohydrate-Binding Module Family 15"/>
</dbReference>
<evidence type="ECO:0000256" key="11">
    <source>
        <dbReference type="RuleBase" id="RU361174"/>
    </source>
</evidence>
<dbReference type="PROSITE" id="PS51759">
    <property type="entry name" value="CBM15"/>
    <property type="match status" value="1"/>
</dbReference>
<evidence type="ECO:0000313" key="17">
    <source>
        <dbReference type="Proteomes" id="UP000001036"/>
    </source>
</evidence>
<dbReference type="PROSITE" id="PS51257">
    <property type="entry name" value="PROKAR_LIPOPROTEIN"/>
    <property type="match status" value="1"/>
</dbReference>
<feature type="chain" id="PRO_5002793733" description="Beta-xylanase" evidence="13">
    <location>
        <begin position="20"/>
        <end position="606"/>
    </location>
</feature>
<name>B3PDA8_CELJU</name>
<feature type="binding site" evidence="9">
    <location>
        <position position="217"/>
    </location>
    <ligand>
        <name>a carbohydrate</name>
        <dbReference type="ChEBI" id="CHEBI:16646"/>
    </ligand>
</feature>
<dbReference type="PANTHER" id="PTHR31490:SF88">
    <property type="entry name" value="BETA-XYLANASE"/>
    <property type="match status" value="1"/>
</dbReference>
<keyword evidence="4 13" id="KW-0732">Signal</keyword>
<evidence type="ECO:0000256" key="1">
    <source>
        <dbReference type="ARBA" id="ARBA00000681"/>
    </source>
</evidence>
<dbReference type="GO" id="GO:0031176">
    <property type="term" value="F:endo-1,4-beta-xylanase activity"/>
    <property type="evidence" value="ECO:0007669"/>
    <property type="project" value="UniProtKB-EC"/>
</dbReference>
<evidence type="ECO:0000256" key="7">
    <source>
        <dbReference type="ARBA" id="ARBA00023295"/>
    </source>
</evidence>
<dbReference type="InterPro" id="IPR017853">
    <property type="entry name" value="GH"/>
</dbReference>
<keyword evidence="9" id="KW-1015">Disulfide bond</keyword>
<dbReference type="AlphaFoldDB" id="B3PDA8"/>
<dbReference type="Gene3D" id="2.60.120.260">
    <property type="entry name" value="Galactose-binding domain-like"/>
    <property type="match status" value="1"/>
</dbReference>
<dbReference type="CAZy" id="GH10">
    <property type="family name" value="Glycoside Hydrolase Family 10"/>
</dbReference>
<evidence type="ECO:0000256" key="13">
    <source>
        <dbReference type="SAM" id="SignalP"/>
    </source>
</evidence>
<feature type="active site" description="Nucleophile" evidence="10">
    <location>
        <position position="497"/>
    </location>
</feature>
<comment type="similarity">
    <text evidence="2 11">Belongs to the glycosyl hydrolase 10 (cellulase F) family.</text>
</comment>
<evidence type="ECO:0000256" key="6">
    <source>
        <dbReference type="ARBA" id="ARBA00023277"/>
    </source>
</evidence>
<evidence type="ECO:0000259" key="14">
    <source>
        <dbReference type="PROSITE" id="PS51759"/>
    </source>
</evidence>